<dbReference type="AlphaFoldDB" id="A0A370WX41"/>
<comment type="caution">
    <text evidence="1">The sequence shown here is derived from an EMBL/GenBank/DDBJ whole genome shotgun (WGS) entry which is preliminary data.</text>
</comment>
<accession>A0A370WX41</accession>
<gene>
    <name evidence="1" type="ORF">DWU99_19145</name>
</gene>
<name>A0A370WX41_9GAMM</name>
<dbReference type="Proteomes" id="UP000255334">
    <property type="component" value="Unassembled WGS sequence"/>
</dbReference>
<protein>
    <submittedName>
        <fullName evidence="1">Uncharacterized protein</fullName>
    </submittedName>
</protein>
<sequence length="93" mass="10134">MHRGLLLPLRSTEMPGRGWHALASAQDCATSLQPSPASGDGAQRAAYPFAQQALSFGIKPTKFLRPGKIYAFYTPDADFATRFLCPDPHNSQL</sequence>
<evidence type="ECO:0000313" key="2">
    <source>
        <dbReference type="Proteomes" id="UP000255334"/>
    </source>
</evidence>
<dbReference type="EMBL" id="QRBF01000009">
    <property type="protein sequence ID" value="RDS80694.1"/>
    <property type="molecule type" value="Genomic_DNA"/>
</dbReference>
<keyword evidence="2" id="KW-1185">Reference proteome</keyword>
<proteinExistence type="predicted"/>
<reference evidence="1 2" key="1">
    <citation type="submission" date="2018-07" db="EMBL/GenBank/DDBJ databases">
        <title>Dyella monticola sp. nov. and Dyella psychrodurans sp. nov. isolated from monsoon evergreen broad-leaved forest soil of Dinghu Mountain, China.</title>
        <authorList>
            <person name="Gao Z."/>
            <person name="Qiu L."/>
        </authorList>
    </citation>
    <scope>NUCLEOTIDE SEQUENCE [LARGE SCALE GENOMIC DNA]</scope>
    <source>
        <strain evidence="1 2">4MSK11</strain>
    </source>
</reference>
<evidence type="ECO:0000313" key="1">
    <source>
        <dbReference type="EMBL" id="RDS80694.1"/>
    </source>
</evidence>
<organism evidence="1 2">
    <name type="scientific">Dyella psychrodurans</name>
    <dbReference type="NCBI Taxonomy" id="1927960"/>
    <lineage>
        <taxon>Bacteria</taxon>
        <taxon>Pseudomonadati</taxon>
        <taxon>Pseudomonadota</taxon>
        <taxon>Gammaproteobacteria</taxon>
        <taxon>Lysobacterales</taxon>
        <taxon>Rhodanobacteraceae</taxon>
        <taxon>Dyella</taxon>
    </lineage>
</organism>